<dbReference type="PANTHER" id="PTHR18901:SF38">
    <property type="entry name" value="PSEUDOURIDINE-5'-PHOSPHATASE"/>
    <property type="match status" value="1"/>
</dbReference>
<dbReference type="PANTHER" id="PTHR18901">
    <property type="entry name" value="2-DEOXYGLUCOSE-6-PHOSPHATE PHOSPHATASE 2"/>
    <property type="match status" value="1"/>
</dbReference>
<evidence type="ECO:0008006" key="3">
    <source>
        <dbReference type="Google" id="ProtNLM"/>
    </source>
</evidence>
<dbReference type="AlphaFoldDB" id="J5SG59"/>
<proteinExistence type="predicted"/>
<dbReference type="OrthoDB" id="40579at2759"/>
<dbReference type="EMBL" id="ALBS01000326">
    <property type="protein sequence ID" value="EJT45476.1"/>
    <property type="molecule type" value="Genomic_DNA"/>
</dbReference>
<dbReference type="SUPFAM" id="SSF56784">
    <property type="entry name" value="HAD-like"/>
    <property type="match status" value="1"/>
</dbReference>
<comment type="caution">
    <text evidence="1">The sequence shown here is derived from an EMBL/GenBank/DDBJ whole genome shotgun (WGS) entry which is preliminary data.</text>
</comment>
<dbReference type="GO" id="GO:0016791">
    <property type="term" value="F:phosphatase activity"/>
    <property type="evidence" value="ECO:0007669"/>
    <property type="project" value="TreeGrafter"/>
</dbReference>
<name>J5SG59_TRIAS</name>
<sequence length="165" mass="17928">MLQGQAHGKGFVDGEKGADWQVQRAAAEYLYSHFPGLEDKLSIDDYLEERAREQDRMFKEVPPMRGAVELVQGLGHLPELFSHFHPTCILTADSPEVAPGRGKPKPDIFLAAANKLGRDVGTADSCSPEQAAERGRGLVFEDARLGVEAGVAAGMNGVWTGRFVH</sequence>
<evidence type="ECO:0000313" key="1">
    <source>
        <dbReference type="EMBL" id="EJT45476.1"/>
    </source>
</evidence>
<dbReference type="RefSeq" id="XP_014176776.1">
    <property type="nucleotide sequence ID" value="XM_014321301.1"/>
</dbReference>
<gene>
    <name evidence="1" type="ORF">A1Q1_06092</name>
</gene>
<accession>J5SG59</accession>
<dbReference type="GeneID" id="25989604"/>
<reference evidence="1 2" key="1">
    <citation type="journal article" date="2012" name="Eukaryot. Cell">
        <title>Draft genome sequence of CBS 2479, the standard type strain of Trichosporon asahii.</title>
        <authorList>
            <person name="Yang R.Y."/>
            <person name="Li H.T."/>
            <person name="Zhu H."/>
            <person name="Zhou G.P."/>
            <person name="Wang M."/>
            <person name="Wang L."/>
        </authorList>
    </citation>
    <scope>NUCLEOTIDE SEQUENCE [LARGE SCALE GENOMIC DNA]</scope>
    <source>
        <strain evidence="2">ATCC 90039 / CBS 2479 / JCM 2466 / KCTC 7840 / NCYC 2677 / UAMH 7654</strain>
    </source>
</reference>
<dbReference type="Gene3D" id="3.40.50.1000">
    <property type="entry name" value="HAD superfamily/HAD-like"/>
    <property type="match status" value="1"/>
</dbReference>
<dbReference type="InterPro" id="IPR036412">
    <property type="entry name" value="HAD-like_sf"/>
</dbReference>
<dbReference type="KEGG" id="tasa:A1Q1_06092"/>
<dbReference type="VEuPathDB" id="FungiDB:A1Q1_06092"/>
<organism evidence="1 2">
    <name type="scientific">Trichosporon asahii var. asahii (strain ATCC 90039 / CBS 2479 / JCM 2466 / KCTC 7840 / NBRC 103889/ NCYC 2677 / UAMH 7654)</name>
    <name type="common">Yeast</name>
    <dbReference type="NCBI Taxonomy" id="1186058"/>
    <lineage>
        <taxon>Eukaryota</taxon>
        <taxon>Fungi</taxon>
        <taxon>Dikarya</taxon>
        <taxon>Basidiomycota</taxon>
        <taxon>Agaricomycotina</taxon>
        <taxon>Tremellomycetes</taxon>
        <taxon>Trichosporonales</taxon>
        <taxon>Trichosporonaceae</taxon>
        <taxon>Trichosporon</taxon>
    </lineage>
</organism>
<protein>
    <recommendedName>
        <fullName evidence="3">Hydrolase</fullName>
    </recommendedName>
</protein>
<evidence type="ECO:0000313" key="2">
    <source>
        <dbReference type="Proteomes" id="UP000002748"/>
    </source>
</evidence>
<dbReference type="InterPro" id="IPR023214">
    <property type="entry name" value="HAD_sf"/>
</dbReference>
<dbReference type="HOGENOM" id="CLU_045011_13_0_1"/>
<dbReference type="Proteomes" id="UP000002748">
    <property type="component" value="Unassembled WGS sequence"/>
</dbReference>